<gene>
    <name evidence="6" type="ORF">DCAF_LOCUS20514</name>
</gene>
<evidence type="ECO:0000256" key="3">
    <source>
        <dbReference type="ARBA" id="ARBA00023274"/>
    </source>
</evidence>
<evidence type="ECO:0000313" key="6">
    <source>
        <dbReference type="EMBL" id="CAK7347825.1"/>
    </source>
</evidence>
<feature type="region of interest" description="Disordered" evidence="5">
    <location>
        <begin position="645"/>
        <end position="679"/>
    </location>
</feature>
<protein>
    <recommendedName>
        <fullName evidence="4">Ribosomal protein L15</fullName>
    </recommendedName>
</protein>
<dbReference type="FunFam" id="3.40.1120.10:FF:000001">
    <property type="entry name" value="Ribosomal protein L15"/>
    <property type="match status" value="2"/>
</dbReference>
<dbReference type="AlphaFoldDB" id="A0AAV1SBD1"/>
<feature type="compositionally biased region" description="Low complexity" evidence="5">
    <location>
        <begin position="657"/>
        <end position="675"/>
    </location>
</feature>
<dbReference type="NCBIfam" id="NF003269">
    <property type="entry name" value="PRK04243.1"/>
    <property type="match status" value="1"/>
</dbReference>
<evidence type="ECO:0000256" key="5">
    <source>
        <dbReference type="SAM" id="MobiDB-lite"/>
    </source>
</evidence>
<evidence type="ECO:0000313" key="7">
    <source>
        <dbReference type="Proteomes" id="UP001314170"/>
    </source>
</evidence>
<reference evidence="6 7" key="1">
    <citation type="submission" date="2024-01" db="EMBL/GenBank/DDBJ databases">
        <authorList>
            <person name="Waweru B."/>
        </authorList>
    </citation>
    <scope>NUCLEOTIDE SEQUENCE [LARGE SCALE GENOMIC DNA]</scope>
</reference>
<proteinExistence type="inferred from homology"/>
<comment type="similarity">
    <text evidence="1 4">Belongs to the eukaryotic ribosomal protein eL15 family.</text>
</comment>
<dbReference type="EMBL" id="CAWUPB010001173">
    <property type="protein sequence ID" value="CAK7347825.1"/>
    <property type="molecule type" value="Genomic_DNA"/>
</dbReference>
<dbReference type="GO" id="GO:0002181">
    <property type="term" value="P:cytoplasmic translation"/>
    <property type="evidence" value="ECO:0007669"/>
    <property type="project" value="TreeGrafter"/>
</dbReference>
<evidence type="ECO:0000256" key="1">
    <source>
        <dbReference type="ARBA" id="ARBA00006857"/>
    </source>
</evidence>
<keyword evidence="7" id="KW-1185">Reference proteome</keyword>
<dbReference type="InterPro" id="IPR006461">
    <property type="entry name" value="PLAC_motif_containing"/>
</dbReference>
<sequence length="729" mass="83608">MGAYKYVSELWRKKQSDVMRFLQRVRCWEYRQHPSIVRVTHPTRPDKARRLGYKAKQGYVVYRIRVRRGGRKRPVPKGIVYGKPTNQGVTQLKFQRSKRSVAEERAGRKLGGLKVLNSYWINEDSTYKYFEVILVDAAHNAIRNDPRINWICKPVHKHRELRGLTSAGKKYRGLRGRGHLHHKARPSRRATWKRNQTLSLRRYRLILGQVYSPVRLHIIDFVAVAFCCWMIGSASLKNLVYLGGWAYKYVSELWKKKQSDVMRFLQRGYVVYRIRVRCGGRKRPVPKGIVYGKPTNQGVTQLKFQRSKRSVAEERTGWKLGGLKVLNSYWINEDSTYKYFEVILVDAAHNAIRNDPRINWICKPVHKHRELRALTSAGKKYRGLRGRGHLHHKARPSRRATWKRNQTLSLCWYRSLENPAQEPTNYQRESLQKIEQEKDNMDQDDHRAQYSRRYVPLNEEQEAPVEDIKPGELNQPINVSQRKCIECGQALPERYEPPADEDWTTGIFGCLGDTDSCWTGLFCPCVLFGRNVEMREDIPWPSACVGHAVCVEGGIALAAATAFCNGIDPNTSVLICEGLLFAWWVCGIYTGLFRESLQKKYHLKNSPCDPCMVHCCLHWCALCQEHREMRNHLSEPADMQMTVVNPPPLQEMKSGEGQNSAASAPASPSAQSSGNGEHTGLEIQPVALQVEQFILELVAASMDKLFNCSAKLEPEAPLTLLPNSTGKEL</sequence>
<dbReference type="Pfam" id="PF04749">
    <property type="entry name" value="PLAC8"/>
    <property type="match status" value="1"/>
</dbReference>
<dbReference type="NCBIfam" id="TIGR01571">
    <property type="entry name" value="A_thal_Cys_rich"/>
    <property type="match status" value="1"/>
</dbReference>
<dbReference type="GO" id="GO:0003729">
    <property type="term" value="F:mRNA binding"/>
    <property type="evidence" value="ECO:0007669"/>
    <property type="project" value="UniProtKB-ARBA"/>
</dbReference>
<dbReference type="GO" id="GO:0003735">
    <property type="term" value="F:structural constituent of ribosome"/>
    <property type="evidence" value="ECO:0007669"/>
    <property type="project" value="InterPro"/>
</dbReference>
<dbReference type="PROSITE" id="PS01194">
    <property type="entry name" value="RIBOSOMAL_L15E"/>
    <property type="match status" value="1"/>
</dbReference>
<dbReference type="InterPro" id="IPR012678">
    <property type="entry name" value="Ribosomal_uL23/eL15/eS24_sf"/>
</dbReference>
<dbReference type="SUPFAM" id="SSF54189">
    <property type="entry name" value="Ribosomal proteins S24e, L23 and L15e"/>
    <property type="match status" value="2"/>
</dbReference>
<organism evidence="6 7">
    <name type="scientific">Dovyalis caffra</name>
    <dbReference type="NCBI Taxonomy" id="77055"/>
    <lineage>
        <taxon>Eukaryota</taxon>
        <taxon>Viridiplantae</taxon>
        <taxon>Streptophyta</taxon>
        <taxon>Embryophyta</taxon>
        <taxon>Tracheophyta</taxon>
        <taxon>Spermatophyta</taxon>
        <taxon>Magnoliopsida</taxon>
        <taxon>eudicotyledons</taxon>
        <taxon>Gunneridae</taxon>
        <taxon>Pentapetalae</taxon>
        <taxon>rosids</taxon>
        <taxon>fabids</taxon>
        <taxon>Malpighiales</taxon>
        <taxon>Salicaceae</taxon>
        <taxon>Flacourtieae</taxon>
        <taxon>Dovyalis</taxon>
    </lineage>
</organism>
<evidence type="ECO:0000256" key="2">
    <source>
        <dbReference type="ARBA" id="ARBA00022980"/>
    </source>
</evidence>
<dbReference type="InterPro" id="IPR000439">
    <property type="entry name" value="Ribosomal_eL15"/>
</dbReference>
<dbReference type="InterPro" id="IPR024794">
    <property type="entry name" value="Rbsml_eL15_core_dom_sf"/>
</dbReference>
<keyword evidence="3 4" id="KW-0687">Ribonucleoprotein</keyword>
<dbReference type="Pfam" id="PF00827">
    <property type="entry name" value="Ribosomal_L15e"/>
    <property type="match status" value="2"/>
</dbReference>
<name>A0AAV1SBD1_9ROSI</name>
<dbReference type="PANTHER" id="PTHR11847:SF4">
    <property type="entry name" value="LARGE RIBOSOMAL SUBUNIT PROTEIN EL15"/>
    <property type="match status" value="1"/>
</dbReference>
<dbReference type="GO" id="GO:0022625">
    <property type="term" value="C:cytosolic large ribosomal subunit"/>
    <property type="evidence" value="ECO:0007669"/>
    <property type="project" value="TreeGrafter"/>
</dbReference>
<dbReference type="Proteomes" id="UP001314170">
    <property type="component" value="Unassembled WGS sequence"/>
</dbReference>
<evidence type="ECO:0000256" key="4">
    <source>
        <dbReference type="RuleBase" id="RU000663"/>
    </source>
</evidence>
<dbReference type="SMART" id="SM01384">
    <property type="entry name" value="Ribosomal_L15e"/>
    <property type="match status" value="2"/>
</dbReference>
<dbReference type="InterPro" id="IPR020925">
    <property type="entry name" value="Ribosomal_eL15_CS"/>
</dbReference>
<dbReference type="PANTHER" id="PTHR11847">
    <property type="entry name" value="RIBOSOMAL PROTEIN L15"/>
    <property type="match status" value="1"/>
</dbReference>
<keyword evidence="2 4" id="KW-0689">Ribosomal protein</keyword>
<dbReference type="Gene3D" id="3.40.1120.10">
    <property type="entry name" value="Ribosomal protein l15e"/>
    <property type="match status" value="2"/>
</dbReference>
<comment type="caution">
    <text evidence="6">The sequence shown here is derived from an EMBL/GenBank/DDBJ whole genome shotgun (WGS) entry which is preliminary data.</text>
</comment>
<accession>A0AAV1SBD1</accession>